<evidence type="ECO:0008006" key="5">
    <source>
        <dbReference type="Google" id="ProtNLM"/>
    </source>
</evidence>
<proteinExistence type="predicted"/>
<evidence type="ECO:0000256" key="2">
    <source>
        <dbReference type="SAM" id="SignalP"/>
    </source>
</evidence>
<feature type="signal peptide" evidence="2">
    <location>
        <begin position="1"/>
        <end position="23"/>
    </location>
</feature>
<evidence type="ECO:0000313" key="3">
    <source>
        <dbReference type="EMBL" id="SUA91454.1"/>
    </source>
</evidence>
<reference evidence="3 4" key="1">
    <citation type="submission" date="2018-06" db="EMBL/GenBank/DDBJ databases">
        <authorList>
            <consortium name="Pathogen Informatics"/>
            <person name="Doyle S."/>
        </authorList>
    </citation>
    <scope>NUCLEOTIDE SEQUENCE [LARGE SCALE GENOMIC DNA]</scope>
    <source>
        <strain evidence="3 4">NCTC13159</strain>
    </source>
</reference>
<name>A0AAJ4ZDI9_PANPU</name>
<evidence type="ECO:0000256" key="1">
    <source>
        <dbReference type="SAM" id="MobiDB-lite"/>
    </source>
</evidence>
<accession>A0AAJ4ZDI9</accession>
<protein>
    <recommendedName>
        <fullName evidence="5">Secreted protein</fullName>
    </recommendedName>
</protein>
<dbReference type="Proteomes" id="UP000254589">
    <property type="component" value="Unassembled WGS sequence"/>
</dbReference>
<dbReference type="AlphaFoldDB" id="A0AAJ4ZDI9"/>
<dbReference type="EMBL" id="UGSJ01000001">
    <property type="protein sequence ID" value="SUA91454.1"/>
    <property type="molecule type" value="Genomic_DNA"/>
</dbReference>
<comment type="caution">
    <text evidence="3">The sequence shown here is derived from an EMBL/GenBank/DDBJ whole genome shotgun (WGS) entry which is preliminary data.</text>
</comment>
<sequence>MAVHRPAALAATTVGLAALAMHALNRVGCSGPETDRPRIKKRRPKTAPLCPAAVRPDDQLESRWSTPYTSARLASPVGRLVNTNVLPRCDA</sequence>
<feature type="region of interest" description="Disordered" evidence="1">
    <location>
        <begin position="27"/>
        <end position="52"/>
    </location>
</feature>
<feature type="chain" id="PRO_5042561858" description="Secreted protein" evidence="2">
    <location>
        <begin position="24"/>
        <end position="91"/>
    </location>
</feature>
<evidence type="ECO:0000313" key="4">
    <source>
        <dbReference type="Proteomes" id="UP000254589"/>
    </source>
</evidence>
<keyword evidence="2" id="KW-0732">Signal</keyword>
<organism evidence="3 4">
    <name type="scientific">Pandoraea pulmonicola</name>
    <dbReference type="NCBI Taxonomy" id="93221"/>
    <lineage>
        <taxon>Bacteria</taxon>
        <taxon>Pseudomonadati</taxon>
        <taxon>Pseudomonadota</taxon>
        <taxon>Betaproteobacteria</taxon>
        <taxon>Burkholderiales</taxon>
        <taxon>Burkholderiaceae</taxon>
        <taxon>Pandoraea</taxon>
    </lineage>
</organism>
<gene>
    <name evidence="3" type="ORF">NCTC13159_02957</name>
</gene>